<keyword evidence="1" id="KW-0812">Transmembrane</keyword>
<feature type="transmembrane region" description="Helical" evidence="1">
    <location>
        <begin position="21"/>
        <end position="42"/>
    </location>
</feature>
<organism evidence="2">
    <name type="scientific">Schlesneria paludicola</name>
    <dbReference type="NCBI Taxonomy" id="360056"/>
    <lineage>
        <taxon>Bacteria</taxon>
        <taxon>Pseudomonadati</taxon>
        <taxon>Planctomycetota</taxon>
        <taxon>Planctomycetia</taxon>
        <taxon>Planctomycetales</taxon>
        <taxon>Planctomycetaceae</taxon>
        <taxon>Schlesneria</taxon>
    </lineage>
</organism>
<keyword evidence="1" id="KW-0472">Membrane</keyword>
<keyword evidence="1" id="KW-1133">Transmembrane helix</keyword>
<accession>A0A7C4QRF6</accession>
<evidence type="ECO:0000313" key="2">
    <source>
        <dbReference type="EMBL" id="HGT39209.1"/>
    </source>
</evidence>
<dbReference type="AlphaFoldDB" id="A0A7C4QRF6"/>
<sequence length="402" mass="43177">MRVHRTIVWSSPSRRGVTTPLVVAALLAALLCAALILDRLWLETAALELTTASEAAALAAARALASDERLRLPPDPQLLAHRALEAAVSAAEQNRVAGTPLLLNPASDIRIGRYVETSQGPDRPAAQFLETDHQATHVQVFAQRTRGRGHPVALLFPSWTRVAAGDVAVQVEAGLEHRVVGVRPFAGGPVPALPLAIWREDPAGQRTDTWRAAIEQRLGRDDLAYDAATHQVRQQADGLPELTLRSRPRSGAIDRVNVQLVDVGSAFDAERLARQFSRGWSTDDLQAWGGELRLGGNEAAGTAGLPLASTSVLGSADRDALEQIVGEPRIGLLYSTWAAGQRSAWDTTQCVEFVALRVLAVRDVSDGSAEVVVQPTVLATRTAMTDPAAKVNPYVCRLMLTR</sequence>
<reference evidence="2" key="1">
    <citation type="journal article" date="2020" name="mSystems">
        <title>Genome- and Community-Level Interaction Insights into Carbon Utilization and Element Cycling Functions of Hydrothermarchaeota in Hydrothermal Sediment.</title>
        <authorList>
            <person name="Zhou Z."/>
            <person name="Liu Y."/>
            <person name="Xu W."/>
            <person name="Pan J."/>
            <person name="Luo Z.H."/>
            <person name="Li M."/>
        </authorList>
    </citation>
    <scope>NUCLEOTIDE SEQUENCE [LARGE SCALE GENOMIC DNA]</scope>
    <source>
        <strain evidence="2">SpSt-508</strain>
    </source>
</reference>
<gene>
    <name evidence="2" type="ORF">ENS64_08100</name>
</gene>
<comment type="caution">
    <text evidence="2">The sequence shown here is derived from an EMBL/GenBank/DDBJ whole genome shotgun (WGS) entry which is preliminary data.</text>
</comment>
<protein>
    <submittedName>
        <fullName evidence="2">Uncharacterized protein</fullName>
    </submittedName>
</protein>
<name>A0A7C4QRF6_9PLAN</name>
<proteinExistence type="predicted"/>
<dbReference type="EMBL" id="DSVQ01000012">
    <property type="protein sequence ID" value="HGT39209.1"/>
    <property type="molecule type" value="Genomic_DNA"/>
</dbReference>
<evidence type="ECO:0000256" key="1">
    <source>
        <dbReference type="SAM" id="Phobius"/>
    </source>
</evidence>